<sequence length="89" mass="10235">MNIQQRAIADSQFNVISSINSHKQVGHLQLHGLKPCLTRISRYNTRPLSLKATNLPTVHKSTNWKILFGEVLYTALDAVHSILNREHWY</sequence>
<organism evidence="1 2">
    <name type="scientific">Caerostris extrusa</name>
    <name type="common">Bark spider</name>
    <name type="synonym">Caerostris bankana</name>
    <dbReference type="NCBI Taxonomy" id="172846"/>
    <lineage>
        <taxon>Eukaryota</taxon>
        <taxon>Metazoa</taxon>
        <taxon>Ecdysozoa</taxon>
        <taxon>Arthropoda</taxon>
        <taxon>Chelicerata</taxon>
        <taxon>Arachnida</taxon>
        <taxon>Araneae</taxon>
        <taxon>Araneomorphae</taxon>
        <taxon>Entelegynae</taxon>
        <taxon>Araneoidea</taxon>
        <taxon>Araneidae</taxon>
        <taxon>Caerostris</taxon>
    </lineage>
</organism>
<proteinExistence type="predicted"/>
<evidence type="ECO:0000313" key="1">
    <source>
        <dbReference type="EMBL" id="GIY79443.1"/>
    </source>
</evidence>
<reference evidence="1 2" key="1">
    <citation type="submission" date="2021-06" db="EMBL/GenBank/DDBJ databases">
        <title>Caerostris extrusa draft genome.</title>
        <authorList>
            <person name="Kono N."/>
            <person name="Arakawa K."/>
        </authorList>
    </citation>
    <scope>NUCLEOTIDE SEQUENCE [LARGE SCALE GENOMIC DNA]</scope>
</reference>
<dbReference type="EMBL" id="BPLR01015889">
    <property type="protein sequence ID" value="GIY79443.1"/>
    <property type="molecule type" value="Genomic_DNA"/>
</dbReference>
<gene>
    <name evidence="1" type="ORF">CEXT_476161</name>
</gene>
<protein>
    <submittedName>
        <fullName evidence="1">Uncharacterized protein</fullName>
    </submittedName>
</protein>
<name>A0AAV4WCW2_CAEEX</name>
<dbReference type="AlphaFoldDB" id="A0AAV4WCW2"/>
<comment type="caution">
    <text evidence="1">The sequence shown here is derived from an EMBL/GenBank/DDBJ whole genome shotgun (WGS) entry which is preliminary data.</text>
</comment>
<dbReference type="Proteomes" id="UP001054945">
    <property type="component" value="Unassembled WGS sequence"/>
</dbReference>
<evidence type="ECO:0000313" key="2">
    <source>
        <dbReference type="Proteomes" id="UP001054945"/>
    </source>
</evidence>
<keyword evidence="2" id="KW-1185">Reference proteome</keyword>
<accession>A0AAV4WCW2</accession>